<organism evidence="2 3">
    <name type="scientific">Candidatus Limisoma faecipullorum</name>
    <dbReference type="NCBI Taxonomy" id="2840854"/>
    <lineage>
        <taxon>Bacteria</taxon>
        <taxon>Pseudomonadati</taxon>
        <taxon>Bacteroidota</taxon>
        <taxon>Bacteroidia</taxon>
        <taxon>Bacteroidales</taxon>
        <taxon>Candidatus Limisoma</taxon>
    </lineage>
</organism>
<reference evidence="2" key="1">
    <citation type="submission" date="2020-10" db="EMBL/GenBank/DDBJ databases">
        <authorList>
            <person name="Gilroy R."/>
        </authorList>
    </citation>
    <scope>NUCLEOTIDE SEQUENCE</scope>
    <source>
        <strain evidence="2">6919</strain>
    </source>
</reference>
<dbReference type="Proteomes" id="UP000823598">
    <property type="component" value="Unassembled WGS sequence"/>
</dbReference>
<name>A0A9D9IP56_9BACT</name>
<evidence type="ECO:0000313" key="3">
    <source>
        <dbReference type="Proteomes" id="UP000823598"/>
    </source>
</evidence>
<evidence type="ECO:0000256" key="1">
    <source>
        <dbReference type="SAM" id="Phobius"/>
    </source>
</evidence>
<keyword evidence="1" id="KW-1133">Transmembrane helix</keyword>
<dbReference type="InterPro" id="IPR005325">
    <property type="entry name" value="DUF308_memb"/>
</dbReference>
<evidence type="ECO:0000313" key="2">
    <source>
        <dbReference type="EMBL" id="MBO8476333.1"/>
    </source>
</evidence>
<keyword evidence="1" id="KW-0472">Membrane</keyword>
<reference evidence="2" key="2">
    <citation type="journal article" date="2021" name="PeerJ">
        <title>Extensive microbial diversity within the chicken gut microbiome revealed by metagenomics and culture.</title>
        <authorList>
            <person name="Gilroy R."/>
            <person name="Ravi A."/>
            <person name="Getino M."/>
            <person name="Pursley I."/>
            <person name="Horton D.L."/>
            <person name="Alikhan N.F."/>
            <person name="Baker D."/>
            <person name="Gharbi K."/>
            <person name="Hall N."/>
            <person name="Watson M."/>
            <person name="Adriaenssens E.M."/>
            <person name="Foster-Nyarko E."/>
            <person name="Jarju S."/>
            <person name="Secka A."/>
            <person name="Antonio M."/>
            <person name="Oren A."/>
            <person name="Chaudhuri R.R."/>
            <person name="La Ragione R."/>
            <person name="Hildebrand F."/>
            <person name="Pallen M.J."/>
        </authorList>
    </citation>
    <scope>NUCLEOTIDE SEQUENCE</scope>
    <source>
        <strain evidence="2">6919</strain>
    </source>
</reference>
<dbReference type="Pfam" id="PF03729">
    <property type="entry name" value="DUF308"/>
    <property type="match status" value="1"/>
</dbReference>
<feature type="transmembrane region" description="Helical" evidence="1">
    <location>
        <begin position="65"/>
        <end position="86"/>
    </location>
</feature>
<feature type="transmembrane region" description="Helical" evidence="1">
    <location>
        <begin position="147"/>
        <end position="170"/>
    </location>
</feature>
<comment type="caution">
    <text evidence="2">The sequence shown here is derived from an EMBL/GenBank/DDBJ whole genome shotgun (WGS) entry which is preliminary data.</text>
</comment>
<dbReference type="AlphaFoldDB" id="A0A9D9IP56"/>
<sequence>MNNRLTLISNIFVFIAGLILILMHSQARIFETIIIIIGVMFIVPGCLSIVALLSRGNMGKVNMLALMPVVGGLLLGIALVAAPAFFVGVLSYTFAVLIIAGSLVKFWMLFSMGRSVKMPLWLYVVPALMLVCGIVILLTDIRTIESVLVLITGIAFVAYSANSLMEYLAVRRYKKSHPSSGTTDVIEIG</sequence>
<proteinExistence type="predicted"/>
<feature type="transmembrane region" description="Helical" evidence="1">
    <location>
        <begin position="120"/>
        <end position="141"/>
    </location>
</feature>
<feature type="transmembrane region" description="Helical" evidence="1">
    <location>
        <begin position="33"/>
        <end position="53"/>
    </location>
</feature>
<dbReference type="EMBL" id="JADIMC010000058">
    <property type="protein sequence ID" value="MBO8476333.1"/>
    <property type="molecule type" value="Genomic_DNA"/>
</dbReference>
<keyword evidence="1" id="KW-0812">Transmembrane</keyword>
<accession>A0A9D9IP56</accession>
<gene>
    <name evidence="2" type="ORF">IAB88_05005</name>
</gene>
<feature type="transmembrane region" description="Helical" evidence="1">
    <location>
        <begin position="92"/>
        <end position="108"/>
    </location>
</feature>
<protein>
    <submittedName>
        <fullName evidence="2">DUF308 domain-containing protein</fullName>
    </submittedName>
</protein>
<feature type="transmembrane region" description="Helical" evidence="1">
    <location>
        <begin position="7"/>
        <end position="27"/>
    </location>
</feature>